<comment type="caution">
    <text evidence="8">The sequence shown here is derived from an EMBL/GenBank/DDBJ whole genome shotgun (WGS) entry which is preliminary data.</text>
</comment>
<feature type="domain" description="Response regulatory" evidence="7">
    <location>
        <begin position="3"/>
        <end position="119"/>
    </location>
</feature>
<evidence type="ECO:0000313" key="8">
    <source>
        <dbReference type="EMBL" id="PRC94294.1"/>
    </source>
</evidence>
<organism evidence="8 9">
    <name type="scientific">Solimicrobium silvestre</name>
    <dbReference type="NCBI Taxonomy" id="2099400"/>
    <lineage>
        <taxon>Bacteria</taxon>
        <taxon>Pseudomonadati</taxon>
        <taxon>Pseudomonadota</taxon>
        <taxon>Betaproteobacteria</taxon>
        <taxon>Burkholderiales</taxon>
        <taxon>Oxalobacteraceae</taxon>
        <taxon>Solimicrobium</taxon>
    </lineage>
</organism>
<evidence type="ECO:0000259" key="6">
    <source>
        <dbReference type="PROSITE" id="PS50043"/>
    </source>
</evidence>
<dbReference type="PROSITE" id="PS50110">
    <property type="entry name" value="RESPONSE_REGULATORY"/>
    <property type="match status" value="1"/>
</dbReference>
<evidence type="ECO:0000256" key="5">
    <source>
        <dbReference type="PROSITE-ProRule" id="PRU00169"/>
    </source>
</evidence>
<dbReference type="InterPro" id="IPR058245">
    <property type="entry name" value="NreC/VraR/RcsB-like_REC"/>
</dbReference>
<dbReference type="PRINTS" id="PR00038">
    <property type="entry name" value="HTHLUXR"/>
</dbReference>
<dbReference type="InterPro" id="IPR000792">
    <property type="entry name" value="Tscrpt_reg_LuxR_C"/>
</dbReference>
<keyword evidence="2" id="KW-0805">Transcription regulation</keyword>
<gene>
    <name evidence="8" type="ORF">S2091_0915</name>
</gene>
<dbReference type="PROSITE" id="PS50043">
    <property type="entry name" value="HTH_LUXR_2"/>
    <property type="match status" value="1"/>
</dbReference>
<dbReference type="PANTHER" id="PTHR43214">
    <property type="entry name" value="TWO-COMPONENT RESPONSE REGULATOR"/>
    <property type="match status" value="1"/>
</dbReference>
<dbReference type="GO" id="GO:0006355">
    <property type="term" value="P:regulation of DNA-templated transcription"/>
    <property type="evidence" value="ECO:0007669"/>
    <property type="project" value="InterPro"/>
</dbReference>
<name>A0A2S9H2T7_9BURK</name>
<dbReference type="CDD" id="cd06170">
    <property type="entry name" value="LuxR_C_like"/>
    <property type="match status" value="1"/>
</dbReference>
<dbReference type="Proteomes" id="UP000237839">
    <property type="component" value="Unassembled WGS sequence"/>
</dbReference>
<dbReference type="Pfam" id="PF00072">
    <property type="entry name" value="Response_reg"/>
    <property type="match status" value="1"/>
</dbReference>
<accession>A0A2S9H2T7</accession>
<evidence type="ECO:0000313" key="9">
    <source>
        <dbReference type="Proteomes" id="UP000237839"/>
    </source>
</evidence>
<dbReference type="GO" id="GO:0003677">
    <property type="term" value="F:DNA binding"/>
    <property type="evidence" value="ECO:0007669"/>
    <property type="project" value="UniProtKB-KW"/>
</dbReference>
<dbReference type="InterPro" id="IPR039420">
    <property type="entry name" value="WalR-like"/>
</dbReference>
<evidence type="ECO:0000256" key="4">
    <source>
        <dbReference type="ARBA" id="ARBA00023163"/>
    </source>
</evidence>
<proteinExistence type="predicted"/>
<keyword evidence="3 8" id="KW-0238">DNA-binding</keyword>
<dbReference type="SUPFAM" id="SSF52172">
    <property type="entry name" value="CheY-like"/>
    <property type="match status" value="1"/>
</dbReference>
<evidence type="ECO:0000256" key="1">
    <source>
        <dbReference type="ARBA" id="ARBA00022553"/>
    </source>
</evidence>
<dbReference type="SUPFAM" id="SSF46894">
    <property type="entry name" value="C-terminal effector domain of the bipartite response regulators"/>
    <property type="match status" value="1"/>
</dbReference>
<dbReference type="PANTHER" id="PTHR43214:SF41">
    <property type="entry name" value="NITRATE_NITRITE RESPONSE REGULATOR PROTEIN NARP"/>
    <property type="match status" value="1"/>
</dbReference>
<evidence type="ECO:0000256" key="2">
    <source>
        <dbReference type="ARBA" id="ARBA00023015"/>
    </source>
</evidence>
<evidence type="ECO:0000259" key="7">
    <source>
        <dbReference type="PROSITE" id="PS50110"/>
    </source>
</evidence>
<feature type="domain" description="HTH luxR-type" evidence="6">
    <location>
        <begin position="142"/>
        <end position="207"/>
    </location>
</feature>
<dbReference type="Pfam" id="PF00196">
    <property type="entry name" value="GerE"/>
    <property type="match status" value="1"/>
</dbReference>
<keyword evidence="1 5" id="KW-0597">Phosphoprotein</keyword>
<dbReference type="GO" id="GO:0000160">
    <property type="term" value="P:phosphorelay signal transduction system"/>
    <property type="evidence" value="ECO:0007669"/>
    <property type="project" value="InterPro"/>
</dbReference>
<protein>
    <submittedName>
        <fullName evidence="8">Response regulator containing a CheY-like receiver domain and an HTH DNA-binding domain</fullName>
    </submittedName>
</protein>
<keyword evidence="4" id="KW-0804">Transcription</keyword>
<feature type="modified residue" description="4-aspartylphosphate" evidence="5">
    <location>
        <position position="54"/>
    </location>
</feature>
<evidence type="ECO:0000256" key="3">
    <source>
        <dbReference type="ARBA" id="ARBA00023125"/>
    </source>
</evidence>
<reference evidence="8 9" key="1">
    <citation type="submission" date="2018-02" db="EMBL/GenBank/DDBJ databases">
        <title>Solimicrobium silvestre gen. nov., sp. nov., isolated from alpine forest soil.</title>
        <authorList>
            <person name="Margesin R."/>
            <person name="Albuquerque L."/>
            <person name="Zhang D.-C."/>
            <person name="Froufe H.J.C."/>
            <person name="Severino R."/>
            <person name="Roxo I."/>
            <person name="Egas C."/>
            <person name="Da Costa M.S."/>
        </authorList>
    </citation>
    <scope>NUCLEOTIDE SEQUENCE [LARGE SCALE GENOMIC DNA]</scope>
    <source>
        <strain evidence="8 9">S20-91</strain>
    </source>
</reference>
<dbReference type="RefSeq" id="WP_105530624.1">
    <property type="nucleotide sequence ID" value="NZ_PUGF01000003.1"/>
</dbReference>
<dbReference type="OrthoDB" id="9780593at2"/>
<dbReference type="SMART" id="SM00421">
    <property type="entry name" value="HTH_LUXR"/>
    <property type="match status" value="1"/>
</dbReference>
<dbReference type="CDD" id="cd17535">
    <property type="entry name" value="REC_NarL-like"/>
    <property type="match status" value="1"/>
</dbReference>
<keyword evidence="9" id="KW-1185">Reference proteome</keyword>
<dbReference type="InterPro" id="IPR001789">
    <property type="entry name" value="Sig_transdc_resp-reg_receiver"/>
</dbReference>
<dbReference type="EMBL" id="PUGF01000003">
    <property type="protein sequence ID" value="PRC94294.1"/>
    <property type="molecule type" value="Genomic_DNA"/>
</dbReference>
<dbReference type="InterPro" id="IPR016032">
    <property type="entry name" value="Sig_transdc_resp-reg_C-effctor"/>
</dbReference>
<dbReference type="AlphaFoldDB" id="A0A2S9H2T7"/>
<dbReference type="InterPro" id="IPR011006">
    <property type="entry name" value="CheY-like_superfamily"/>
</dbReference>
<dbReference type="SMART" id="SM00448">
    <property type="entry name" value="REC"/>
    <property type="match status" value="1"/>
</dbReference>
<sequence>MIRILIADDHTLMRDGLKQILSTAGDMIVIGEASNGFQVLSSVRSEQCDLLLLDMTMPGRSGVELIKQIKAEKPKLPILVLSMHKEGEYAVRTIRAGAAGYLCKDSASQQLLSAIRAVSSGGRFISPEVAADLAFGLILGDERPLHASLSEREFQIFRRIAAGSSINDIARRLNLSAKTVSTYKTRVMQKMQMTSVAELIRYGLKHGLVDDSSIP</sequence>
<dbReference type="Gene3D" id="3.40.50.2300">
    <property type="match status" value="1"/>
</dbReference>